<sequence>MKTIQLFRYLALGPAVVLAASASYAQNAPATPKRMLPPNPQSRALIAAKPSPAATATGKVGASGVTVTYSSPAVKGRPIWGGLVPYGQVWRAGANEATTVEFSKAVTVEGKALPAGKYGFFVIPTEKQWTVILNKVPNQWGAYEYSEKQDALRVMVTPRKAASMAERLVYEVKPTGLVLRWENLEAPIAIK</sequence>
<reference evidence="3" key="1">
    <citation type="journal article" date="2019" name="Int. J. Syst. Evol. Microbiol.">
        <title>The Global Catalogue of Microorganisms (GCM) 10K type strain sequencing project: providing services to taxonomists for standard genome sequencing and annotation.</title>
        <authorList>
            <consortium name="The Broad Institute Genomics Platform"/>
            <consortium name="The Broad Institute Genome Sequencing Center for Infectious Disease"/>
            <person name="Wu L."/>
            <person name="Ma J."/>
        </authorList>
    </citation>
    <scope>NUCLEOTIDE SEQUENCE [LARGE SCALE GENOMIC DNA]</scope>
    <source>
        <strain evidence="3">CGMCC 1.14966</strain>
    </source>
</reference>
<keyword evidence="3" id="KW-1185">Reference proteome</keyword>
<protein>
    <recommendedName>
        <fullName evidence="4">DUF2911 domain-containing protein</fullName>
    </recommendedName>
</protein>
<gene>
    <name evidence="2" type="ORF">GCM10011495_34420</name>
</gene>
<evidence type="ECO:0000256" key="1">
    <source>
        <dbReference type="SAM" id="SignalP"/>
    </source>
</evidence>
<evidence type="ECO:0000313" key="3">
    <source>
        <dbReference type="Proteomes" id="UP000637774"/>
    </source>
</evidence>
<evidence type="ECO:0008006" key="4">
    <source>
        <dbReference type="Google" id="ProtNLM"/>
    </source>
</evidence>
<proteinExistence type="predicted"/>
<keyword evidence="1" id="KW-0732">Signal</keyword>
<evidence type="ECO:0000313" key="2">
    <source>
        <dbReference type="EMBL" id="GGH89858.1"/>
    </source>
</evidence>
<dbReference type="Proteomes" id="UP000637774">
    <property type="component" value="Unassembled WGS sequence"/>
</dbReference>
<feature type="chain" id="PRO_5046219245" description="DUF2911 domain-containing protein" evidence="1">
    <location>
        <begin position="26"/>
        <end position="191"/>
    </location>
</feature>
<dbReference type="Pfam" id="PF11138">
    <property type="entry name" value="DUF2911"/>
    <property type="match status" value="1"/>
</dbReference>
<dbReference type="InterPro" id="IPR021314">
    <property type="entry name" value="DUF2911"/>
</dbReference>
<comment type="caution">
    <text evidence="2">The sequence shown here is derived from an EMBL/GenBank/DDBJ whole genome shotgun (WGS) entry which is preliminary data.</text>
</comment>
<dbReference type="EMBL" id="BMGY01000046">
    <property type="protein sequence ID" value="GGH89858.1"/>
    <property type="molecule type" value="Genomic_DNA"/>
</dbReference>
<accession>A0ABQ2AF22</accession>
<dbReference type="RefSeq" id="WP_308420632.1">
    <property type="nucleotide sequence ID" value="NZ_BMGY01000046.1"/>
</dbReference>
<feature type="signal peptide" evidence="1">
    <location>
        <begin position="1"/>
        <end position="25"/>
    </location>
</feature>
<name>A0ABQ2AF22_9BACT</name>
<organism evidence="2 3">
    <name type="scientific">Hymenobacter frigidus</name>
    <dbReference type="NCBI Taxonomy" id="1524095"/>
    <lineage>
        <taxon>Bacteria</taxon>
        <taxon>Pseudomonadati</taxon>
        <taxon>Bacteroidota</taxon>
        <taxon>Cytophagia</taxon>
        <taxon>Cytophagales</taxon>
        <taxon>Hymenobacteraceae</taxon>
        <taxon>Hymenobacter</taxon>
    </lineage>
</organism>